<dbReference type="Proteomes" id="UP001499959">
    <property type="component" value="Unassembled WGS sequence"/>
</dbReference>
<sequence length="146" mass="16182">MHDRDAVARNGCPAATAAAAYPDRHLHRHRNDIGIRRLSRTDRGTHRMEDALLKERRAGDRVPFAMRVMVICDALAWAADVLDLSEGGCGIFRPPGCLLREGNVAQLFFFQGPGPAVPVSARIARITERHIGFEYHEPQNVPPTPP</sequence>
<evidence type="ECO:0000313" key="3">
    <source>
        <dbReference type="Proteomes" id="UP001499959"/>
    </source>
</evidence>
<proteinExistence type="predicted"/>
<name>A0ABP9BT22_9GAMM</name>
<evidence type="ECO:0000313" key="2">
    <source>
        <dbReference type="EMBL" id="GAA4798827.1"/>
    </source>
</evidence>
<keyword evidence="3" id="KW-1185">Reference proteome</keyword>
<dbReference type="EMBL" id="BAABJE010000014">
    <property type="protein sequence ID" value="GAA4798827.1"/>
    <property type="molecule type" value="Genomic_DNA"/>
</dbReference>
<feature type="domain" description="PilZ" evidence="1">
    <location>
        <begin position="55"/>
        <end position="139"/>
    </location>
</feature>
<organism evidence="2 3">
    <name type="scientific">Lysobacter hankyongensis</name>
    <dbReference type="NCBI Taxonomy" id="1176535"/>
    <lineage>
        <taxon>Bacteria</taxon>
        <taxon>Pseudomonadati</taxon>
        <taxon>Pseudomonadota</taxon>
        <taxon>Gammaproteobacteria</taxon>
        <taxon>Lysobacterales</taxon>
        <taxon>Lysobacteraceae</taxon>
        <taxon>Lysobacter</taxon>
    </lineage>
</organism>
<accession>A0ABP9BT22</accession>
<gene>
    <name evidence="2" type="ORF">GCM10023307_26300</name>
</gene>
<dbReference type="Pfam" id="PF07238">
    <property type="entry name" value="PilZ"/>
    <property type="match status" value="1"/>
</dbReference>
<dbReference type="Gene3D" id="2.40.10.220">
    <property type="entry name" value="predicted glycosyltransferase like domains"/>
    <property type="match status" value="1"/>
</dbReference>
<reference evidence="3" key="1">
    <citation type="journal article" date="2019" name="Int. J. Syst. Evol. Microbiol.">
        <title>The Global Catalogue of Microorganisms (GCM) 10K type strain sequencing project: providing services to taxonomists for standard genome sequencing and annotation.</title>
        <authorList>
            <consortium name="The Broad Institute Genomics Platform"/>
            <consortium name="The Broad Institute Genome Sequencing Center for Infectious Disease"/>
            <person name="Wu L."/>
            <person name="Ma J."/>
        </authorList>
    </citation>
    <scope>NUCLEOTIDE SEQUENCE [LARGE SCALE GENOMIC DNA]</scope>
    <source>
        <strain evidence="3">JCM 18204</strain>
    </source>
</reference>
<dbReference type="SUPFAM" id="SSF141371">
    <property type="entry name" value="PilZ domain-like"/>
    <property type="match status" value="1"/>
</dbReference>
<protein>
    <recommendedName>
        <fullName evidence="1">PilZ domain-containing protein</fullName>
    </recommendedName>
</protein>
<comment type="caution">
    <text evidence="2">The sequence shown here is derived from an EMBL/GenBank/DDBJ whole genome shotgun (WGS) entry which is preliminary data.</text>
</comment>
<evidence type="ECO:0000259" key="1">
    <source>
        <dbReference type="Pfam" id="PF07238"/>
    </source>
</evidence>
<dbReference type="InterPro" id="IPR009875">
    <property type="entry name" value="PilZ_domain"/>
</dbReference>